<dbReference type="Gene3D" id="1.10.30.50">
    <property type="match status" value="1"/>
</dbReference>
<evidence type="ECO:0000313" key="3">
    <source>
        <dbReference type="Proteomes" id="UP000009282"/>
    </source>
</evidence>
<dbReference type="HOGENOM" id="CLU_1003348_0_0_6"/>
<evidence type="ECO:0000313" key="2">
    <source>
        <dbReference type="EMBL" id="AEP29401.1"/>
    </source>
</evidence>
<organism evidence="2 3">
    <name type="scientific">Glaciecola nitratireducens (strain JCM 12485 / KCTC 12276 / FR1064)</name>
    <dbReference type="NCBI Taxonomy" id="1085623"/>
    <lineage>
        <taxon>Bacteria</taxon>
        <taxon>Pseudomonadati</taxon>
        <taxon>Pseudomonadota</taxon>
        <taxon>Gammaproteobacteria</taxon>
        <taxon>Alteromonadales</taxon>
        <taxon>Alteromonadaceae</taxon>
        <taxon>Brumicola</taxon>
    </lineage>
</organism>
<dbReference type="eggNOG" id="COG1403">
    <property type="taxonomic scope" value="Bacteria"/>
</dbReference>
<dbReference type="SMART" id="SM00507">
    <property type="entry name" value="HNHc"/>
    <property type="match status" value="1"/>
</dbReference>
<dbReference type="AlphaFoldDB" id="G4QL11"/>
<dbReference type="STRING" id="1085623.GNIT_1277"/>
<protein>
    <recommendedName>
        <fullName evidence="1">HNH nuclease domain-containing protein</fullName>
    </recommendedName>
</protein>
<dbReference type="InterPro" id="IPR002711">
    <property type="entry name" value="HNH"/>
</dbReference>
<dbReference type="InterPro" id="IPR003615">
    <property type="entry name" value="HNH_nuc"/>
</dbReference>
<keyword evidence="3" id="KW-1185">Reference proteome</keyword>
<dbReference type="KEGG" id="gni:GNIT_1277"/>
<dbReference type="EMBL" id="CP003060">
    <property type="protein sequence ID" value="AEP29401.1"/>
    <property type="molecule type" value="Genomic_DNA"/>
</dbReference>
<sequence length="280" mass="31695">MLNLFSWVTLVIEKYQVGDSYVWIPVAKETKGNGVRAFLPFNGLDGTYLHGYKARISESKYLDALSDIQRAYIENENEVFSVNKGAKDERQYKAKWRHGREQNAPLLGPTKGWVKVKLNRIQYLKDSELGMALDKSSDRYCQVEDFTFKPVLCNSAEELIEKAENLKEKIGDRIPDGQRVPNKCTTSQEAFIRDAAVVAYVLGVANGSCECCGEKSPFIKFNGESYLEVHHVRHLAKGGSDTISNAIAICPNCHRELHFGIDSNLLVEKLYLKVDRLIRE</sequence>
<dbReference type="GO" id="GO:0008270">
    <property type="term" value="F:zinc ion binding"/>
    <property type="evidence" value="ECO:0007669"/>
    <property type="project" value="InterPro"/>
</dbReference>
<accession>G4QL11</accession>
<gene>
    <name evidence="2" type="ordered locus">GNIT_1277</name>
</gene>
<dbReference type="Pfam" id="PF01844">
    <property type="entry name" value="HNH"/>
    <property type="match status" value="1"/>
</dbReference>
<evidence type="ECO:0000259" key="1">
    <source>
        <dbReference type="SMART" id="SM00507"/>
    </source>
</evidence>
<dbReference type="Proteomes" id="UP000009282">
    <property type="component" value="Chromosome"/>
</dbReference>
<dbReference type="GO" id="GO:0003676">
    <property type="term" value="F:nucleic acid binding"/>
    <property type="evidence" value="ECO:0007669"/>
    <property type="project" value="InterPro"/>
</dbReference>
<proteinExistence type="predicted"/>
<dbReference type="CDD" id="cd00085">
    <property type="entry name" value="HNHc"/>
    <property type="match status" value="1"/>
</dbReference>
<reference evidence="2 3" key="1">
    <citation type="journal article" date="2011" name="J. Bacteriol.">
        <title>Complete genome sequence of seawater bacterium Glaciecola nitratireducens FR1064T.</title>
        <authorList>
            <person name="Bian F."/>
            <person name="Qin Q.L."/>
            <person name="Xie B.B."/>
            <person name="Shu Y.L."/>
            <person name="Zhang X.Y."/>
            <person name="Yu Y."/>
            <person name="Chen B."/>
            <person name="Chen X.L."/>
            <person name="Zhou B.C."/>
            <person name="Zhang Y.Z."/>
        </authorList>
    </citation>
    <scope>NUCLEOTIDE SEQUENCE [LARGE SCALE GENOMIC DNA]</scope>
    <source>
        <strain evidence="3">JCM 12485 / KCTC 12276 / FR1064</strain>
    </source>
</reference>
<dbReference type="GO" id="GO:0004519">
    <property type="term" value="F:endonuclease activity"/>
    <property type="evidence" value="ECO:0007669"/>
    <property type="project" value="InterPro"/>
</dbReference>
<dbReference type="REBASE" id="40715">
    <property type="entry name" value="Gni1064ORF1277P"/>
</dbReference>
<feature type="domain" description="HNH nuclease" evidence="1">
    <location>
        <begin position="196"/>
        <end position="255"/>
    </location>
</feature>
<name>G4QL11_GLANF</name>